<reference evidence="11" key="1">
    <citation type="submission" date="2025-08" db="UniProtKB">
        <authorList>
            <consortium name="RefSeq"/>
        </authorList>
    </citation>
    <scope>IDENTIFICATION</scope>
    <source>
        <tissue evidence="11">Muscle</tissue>
    </source>
</reference>
<comment type="similarity">
    <text evidence="7">Belongs to the DHHC palmitoyltransferase family.</text>
</comment>
<evidence type="ECO:0000256" key="6">
    <source>
        <dbReference type="ARBA" id="ARBA00023315"/>
    </source>
</evidence>
<dbReference type="GO" id="GO:0005794">
    <property type="term" value="C:Golgi apparatus"/>
    <property type="evidence" value="ECO:0007669"/>
    <property type="project" value="TreeGrafter"/>
</dbReference>
<accession>A0A7E6CP17</accession>
<feature type="transmembrane region" description="Helical" evidence="7">
    <location>
        <begin position="50"/>
        <end position="71"/>
    </location>
</feature>
<feature type="region of interest" description="Disordered" evidence="8">
    <location>
        <begin position="428"/>
        <end position="448"/>
    </location>
</feature>
<keyword evidence="10" id="KW-1185">Reference proteome</keyword>
<dbReference type="GO" id="GO:0005783">
    <property type="term" value="C:endoplasmic reticulum"/>
    <property type="evidence" value="ECO:0007669"/>
    <property type="project" value="TreeGrafter"/>
</dbReference>
<evidence type="ECO:0000256" key="3">
    <source>
        <dbReference type="ARBA" id="ARBA00022692"/>
    </source>
</evidence>
<dbReference type="GO" id="GO:0016020">
    <property type="term" value="C:membrane"/>
    <property type="evidence" value="ECO:0007669"/>
    <property type="project" value="UniProtKB-SubCell"/>
</dbReference>
<feature type="compositionally biased region" description="Gly residues" evidence="8">
    <location>
        <begin position="438"/>
        <end position="448"/>
    </location>
</feature>
<feature type="transmembrane region" description="Helical" evidence="7">
    <location>
        <begin position="78"/>
        <end position="100"/>
    </location>
</feature>
<evidence type="ECO:0000256" key="8">
    <source>
        <dbReference type="SAM" id="MobiDB-lite"/>
    </source>
</evidence>
<dbReference type="GeneID" id="114488088"/>
<feature type="compositionally biased region" description="Polar residues" evidence="8">
    <location>
        <begin position="19"/>
        <end position="34"/>
    </location>
</feature>
<keyword evidence="5 7" id="KW-0472">Membrane</keyword>
<dbReference type="EC" id="2.3.1.225" evidence="7"/>
<organism evidence="10 11">
    <name type="scientific">Phyllostomus discolor</name>
    <name type="common">pale spear-nosed bat</name>
    <dbReference type="NCBI Taxonomy" id="89673"/>
    <lineage>
        <taxon>Eukaryota</taxon>
        <taxon>Metazoa</taxon>
        <taxon>Chordata</taxon>
        <taxon>Craniata</taxon>
        <taxon>Vertebrata</taxon>
        <taxon>Euteleostomi</taxon>
        <taxon>Mammalia</taxon>
        <taxon>Eutheria</taxon>
        <taxon>Laurasiatheria</taxon>
        <taxon>Chiroptera</taxon>
        <taxon>Yangochiroptera</taxon>
        <taxon>Phyllostomidae</taxon>
        <taxon>Phyllostominae</taxon>
        <taxon>Phyllostomus</taxon>
    </lineage>
</organism>
<evidence type="ECO:0000256" key="2">
    <source>
        <dbReference type="ARBA" id="ARBA00022679"/>
    </source>
</evidence>
<comment type="catalytic activity">
    <reaction evidence="7">
        <text>L-cysteinyl-[protein] + hexadecanoyl-CoA = S-hexadecanoyl-L-cysteinyl-[protein] + CoA</text>
        <dbReference type="Rhea" id="RHEA:36683"/>
        <dbReference type="Rhea" id="RHEA-COMP:10131"/>
        <dbReference type="Rhea" id="RHEA-COMP:11032"/>
        <dbReference type="ChEBI" id="CHEBI:29950"/>
        <dbReference type="ChEBI" id="CHEBI:57287"/>
        <dbReference type="ChEBI" id="CHEBI:57379"/>
        <dbReference type="ChEBI" id="CHEBI:74151"/>
        <dbReference type="EC" id="2.3.1.225"/>
    </reaction>
</comment>
<proteinExistence type="inferred from homology"/>
<dbReference type="AlphaFoldDB" id="A0A7E6CP17"/>
<evidence type="ECO:0000256" key="1">
    <source>
        <dbReference type="ARBA" id="ARBA00004141"/>
    </source>
</evidence>
<dbReference type="PANTHER" id="PTHR22883">
    <property type="entry name" value="ZINC FINGER DHHC DOMAIN CONTAINING PROTEIN"/>
    <property type="match status" value="1"/>
</dbReference>
<dbReference type="GO" id="GO:0006612">
    <property type="term" value="P:protein targeting to membrane"/>
    <property type="evidence" value="ECO:0007669"/>
    <property type="project" value="TreeGrafter"/>
</dbReference>
<feature type="transmembrane region" description="Helical" evidence="7">
    <location>
        <begin position="173"/>
        <end position="199"/>
    </location>
</feature>
<dbReference type="InterPro" id="IPR039859">
    <property type="entry name" value="PFA4/ZDH16/20/ERF2-like"/>
</dbReference>
<feature type="compositionally biased region" description="Low complexity" evidence="8">
    <location>
        <begin position="428"/>
        <end position="437"/>
    </location>
</feature>
<comment type="subcellular location">
    <subcellularLocation>
        <location evidence="1">Membrane</location>
        <topology evidence="1">Multi-pass membrane protein</topology>
    </subcellularLocation>
</comment>
<feature type="compositionally biased region" description="Low complexity" evidence="8">
    <location>
        <begin position="360"/>
        <end position="370"/>
    </location>
</feature>
<feature type="region of interest" description="Disordered" evidence="8">
    <location>
        <begin position="1"/>
        <end position="38"/>
    </location>
</feature>
<sequence>MNICNKPSNKTAPEKSVWTAPSQASGPSPELQGQRSRRNGWSWPPHPLQIVAWLLYLFFAVIGFGVLVPLLPHNWVPAGYACMGAIFAGHLVVHLTAVSIDPADANVRDKSYAGPLPIFNRSQHAHVIEDLHCNLCDVDVSARSKHCSACNKCVCGFDHHCKWLNNCVGERNYWLFLHSVASALLGVLLLVLVAIYVFVEFFVNPMRLRTNHHFEVVKNHTDVWFVFLPAAPVETQAPAILALAALLIILGSLSTALLGHLLCFHIYLRSPFHCTEPCPHPSVWHKLTTYEYVVQHRPPQEARGAHRQLESCPPKMRSIQFLPIPCHQRPRGASTTLFPRDSHSAPWDPTPGPQAPGHGSSSSSDSASASPVHAAGPAGTYRSASAESMDEIPVAQTRLGSAALAVPGGRGGEPGLALQTLQAQLPAVFVSPSSGEPGAPGGPEAGLA</sequence>
<protein>
    <recommendedName>
        <fullName evidence="7">Palmitoyltransferase</fullName>
        <ecNumber evidence="7">2.3.1.225</ecNumber>
    </recommendedName>
</protein>
<evidence type="ECO:0000256" key="7">
    <source>
        <dbReference type="RuleBase" id="RU079119"/>
    </source>
</evidence>
<evidence type="ECO:0000259" key="9">
    <source>
        <dbReference type="Pfam" id="PF01529"/>
    </source>
</evidence>
<feature type="transmembrane region" description="Helical" evidence="7">
    <location>
        <begin position="240"/>
        <end position="268"/>
    </location>
</feature>
<evidence type="ECO:0000256" key="5">
    <source>
        <dbReference type="ARBA" id="ARBA00023136"/>
    </source>
</evidence>
<name>A0A7E6CP17_9CHIR</name>
<dbReference type="InterPro" id="IPR001594">
    <property type="entry name" value="Palmitoyltrfase_DHHC"/>
</dbReference>
<dbReference type="Pfam" id="PF01529">
    <property type="entry name" value="DHHC"/>
    <property type="match status" value="1"/>
</dbReference>
<dbReference type="GO" id="GO:0019706">
    <property type="term" value="F:protein-cysteine S-palmitoyltransferase activity"/>
    <property type="evidence" value="ECO:0007669"/>
    <property type="project" value="UniProtKB-EC"/>
</dbReference>
<comment type="domain">
    <text evidence="7">The DHHC domain is required for palmitoyltransferase activity.</text>
</comment>
<feature type="region of interest" description="Disordered" evidence="8">
    <location>
        <begin position="332"/>
        <end position="387"/>
    </location>
</feature>
<dbReference type="PROSITE" id="PS50216">
    <property type="entry name" value="DHHC"/>
    <property type="match status" value="1"/>
</dbReference>
<evidence type="ECO:0000256" key="4">
    <source>
        <dbReference type="ARBA" id="ARBA00022989"/>
    </source>
</evidence>
<feature type="domain" description="Palmitoyltransferase DHHC" evidence="9">
    <location>
        <begin position="129"/>
        <end position="268"/>
    </location>
</feature>
<dbReference type="Proteomes" id="UP000504628">
    <property type="component" value="Chromosome 12"/>
</dbReference>
<keyword evidence="2 7" id="KW-0808">Transferase</keyword>
<evidence type="ECO:0000313" key="11">
    <source>
        <dbReference type="RefSeq" id="XP_035867894.1"/>
    </source>
</evidence>
<dbReference type="CTD" id="29800"/>
<evidence type="ECO:0000313" key="10">
    <source>
        <dbReference type="Proteomes" id="UP000504628"/>
    </source>
</evidence>
<gene>
    <name evidence="11" type="primary">ZDHHC1</name>
</gene>
<dbReference type="RefSeq" id="XP_035867894.1">
    <property type="nucleotide sequence ID" value="XM_036012001.1"/>
</dbReference>
<dbReference type="PANTHER" id="PTHR22883:SF8">
    <property type="entry name" value="PALMITOYLTRANSFERASE ZDHHC1"/>
    <property type="match status" value="1"/>
</dbReference>
<keyword evidence="3 7" id="KW-0812">Transmembrane</keyword>
<keyword evidence="4 7" id="KW-1133">Transmembrane helix</keyword>
<keyword evidence="6 7" id="KW-0012">Acyltransferase</keyword>
<feature type="compositionally biased region" description="Polar residues" evidence="8">
    <location>
        <begin position="1"/>
        <end position="11"/>
    </location>
</feature>